<reference evidence="1" key="1">
    <citation type="submission" date="2014-11" db="EMBL/GenBank/DDBJ databases">
        <authorList>
            <person name="Amaro Gonzalez C."/>
        </authorList>
    </citation>
    <scope>NUCLEOTIDE SEQUENCE</scope>
</reference>
<dbReference type="EMBL" id="GBXM01025755">
    <property type="protein sequence ID" value="JAH82822.1"/>
    <property type="molecule type" value="Transcribed_RNA"/>
</dbReference>
<protein>
    <submittedName>
        <fullName evidence="1">Uncharacterized protein</fullName>
    </submittedName>
</protein>
<proteinExistence type="predicted"/>
<reference evidence="1" key="2">
    <citation type="journal article" date="2015" name="Fish Shellfish Immunol.">
        <title>Early steps in the European eel (Anguilla anguilla)-Vibrio vulnificus interaction in the gills: Role of the RtxA13 toxin.</title>
        <authorList>
            <person name="Callol A."/>
            <person name="Pajuelo D."/>
            <person name="Ebbesson L."/>
            <person name="Teles M."/>
            <person name="MacKenzie S."/>
            <person name="Amaro C."/>
        </authorList>
    </citation>
    <scope>NUCLEOTIDE SEQUENCE</scope>
</reference>
<sequence length="25" mass="2905">MTDKQMKVLFSQFTSCINGVIMRLI</sequence>
<evidence type="ECO:0000313" key="1">
    <source>
        <dbReference type="EMBL" id="JAH82822.1"/>
    </source>
</evidence>
<dbReference type="AlphaFoldDB" id="A0A0E9VXM2"/>
<accession>A0A0E9VXM2</accession>
<organism evidence="1">
    <name type="scientific">Anguilla anguilla</name>
    <name type="common">European freshwater eel</name>
    <name type="synonym">Muraena anguilla</name>
    <dbReference type="NCBI Taxonomy" id="7936"/>
    <lineage>
        <taxon>Eukaryota</taxon>
        <taxon>Metazoa</taxon>
        <taxon>Chordata</taxon>
        <taxon>Craniata</taxon>
        <taxon>Vertebrata</taxon>
        <taxon>Euteleostomi</taxon>
        <taxon>Actinopterygii</taxon>
        <taxon>Neopterygii</taxon>
        <taxon>Teleostei</taxon>
        <taxon>Anguilliformes</taxon>
        <taxon>Anguillidae</taxon>
        <taxon>Anguilla</taxon>
    </lineage>
</organism>
<name>A0A0E9VXM2_ANGAN</name>